<sequence>MTAVARVLPRDWDGHRLLRFLAGLAMLALAFAAHLAPARLETASATPAPPSAVASVTEQAPAPATVAEPVTVPLPAPAPALLVAAAIVVLAGVTMRTRAVRGPPLA</sequence>
<proteinExistence type="predicted"/>
<evidence type="ECO:0000313" key="2">
    <source>
        <dbReference type="EMBL" id="MBM2621548.1"/>
    </source>
</evidence>
<keyword evidence="1" id="KW-1133">Transmembrane helix</keyword>
<gene>
    <name evidence="2" type="ORF">JIG36_39190</name>
</gene>
<keyword evidence="1" id="KW-0812">Transmembrane</keyword>
<reference evidence="2 3" key="1">
    <citation type="submission" date="2021-01" db="EMBL/GenBank/DDBJ databases">
        <title>Actinoplanes sp. nov. LDG1-06 isolated from lichen.</title>
        <authorList>
            <person name="Saeng-In P."/>
            <person name="Phongsopitanun W."/>
            <person name="Kanchanasin P."/>
            <person name="Yuki M."/>
            <person name="Kudo T."/>
            <person name="Ohkuma M."/>
            <person name="Tanasupawat S."/>
        </authorList>
    </citation>
    <scope>NUCLEOTIDE SEQUENCE [LARGE SCALE GENOMIC DNA]</scope>
    <source>
        <strain evidence="2 3">LDG1-06</strain>
    </source>
</reference>
<evidence type="ECO:0000256" key="1">
    <source>
        <dbReference type="SAM" id="Phobius"/>
    </source>
</evidence>
<dbReference type="RefSeq" id="WP_203381522.1">
    <property type="nucleotide sequence ID" value="NZ_JAENHP010000020.1"/>
</dbReference>
<comment type="caution">
    <text evidence="2">The sequence shown here is derived from an EMBL/GenBank/DDBJ whole genome shotgun (WGS) entry which is preliminary data.</text>
</comment>
<dbReference type="Proteomes" id="UP000632138">
    <property type="component" value="Unassembled WGS sequence"/>
</dbReference>
<evidence type="ECO:0000313" key="3">
    <source>
        <dbReference type="Proteomes" id="UP000632138"/>
    </source>
</evidence>
<organism evidence="2 3">
    <name type="scientific">Paractinoplanes ovalisporus</name>
    <dbReference type="NCBI Taxonomy" id="2810368"/>
    <lineage>
        <taxon>Bacteria</taxon>
        <taxon>Bacillati</taxon>
        <taxon>Actinomycetota</taxon>
        <taxon>Actinomycetes</taxon>
        <taxon>Micromonosporales</taxon>
        <taxon>Micromonosporaceae</taxon>
        <taxon>Paractinoplanes</taxon>
    </lineage>
</organism>
<feature type="transmembrane region" description="Helical" evidence="1">
    <location>
        <begin position="78"/>
        <end position="95"/>
    </location>
</feature>
<accession>A0ABS2AQD2</accession>
<name>A0ABS2AQD2_9ACTN</name>
<keyword evidence="1" id="KW-0472">Membrane</keyword>
<dbReference type="EMBL" id="JAENHP010000020">
    <property type="protein sequence ID" value="MBM2621548.1"/>
    <property type="molecule type" value="Genomic_DNA"/>
</dbReference>
<protein>
    <submittedName>
        <fullName evidence="2">Uncharacterized protein</fullName>
    </submittedName>
</protein>
<keyword evidence="3" id="KW-1185">Reference proteome</keyword>